<comment type="subcellular location">
    <subcellularLocation>
        <location evidence="1">Membrane</location>
        <topology evidence="1">Multi-pass membrane protein</topology>
    </subcellularLocation>
</comment>
<feature type="transmembrane region" description="Helical" evidence="10">
    <location>
        <begin position="982"/>
        <end position="1000"/>
    </location>
</feature>
<feature type="compositionally biased region" description="Polar residues" evidence="9">
    <location>
        <begin position="1443"/>
        <end position="1457"/>
    </location>
</feature>
<keyword evidence="4" id="KW-0297">G-protein coupled receptor</keyword>
<feature type="region of interest" description="Disordered" evidence="9">
    <location>
        <begin position="1600"/>
        <end position="1627"/>
    </location>
</feature>
<evidence type="ECO:0000256" key="7">
    <source>
        <dbReference type="ARBA" id="ARBA00023180"/>
    </source>
</evidence>
<keyword evidence="7" id="KW-0325">Glycoprotein</keyword>
<evidence type="ECO:0000259" key="11">
    <source>
        <dbReference type="PROSITE" id="PS50259"/>
    </source>
</evidence>
<accession>A0A9N8E3F6</accession>
<dbReference type="PROSITE" id="PS50259">
    <property type="entry name" value="G_PROTEIN_RECEP_F3_4"/>
    <property type="match status" value="1"/>
</dbReference>
<protein>
    <submittedName>
        <fullName evidence="12">Gamma-aminobutyric acid (GABA) B receptor (Partial)</fullName>
    </submittedName>
</protein>
<feature type="compositionally biased region" description="Basic and acidic residues" evidence="9">
    <location>
        <begin position="48"/>
        <end position="58"/>
    </location>
</feature>
<dbReference type="PANTHER" id="PTHR10519">
    <property type="entry name" value="GABA-B RECEPTOR"/>
    <property type="match status" value="1"/>
</dbReference>
<dbReference type="OrthoDB" id="7722975at2759"/>
<feature type="transmembrane region" description="Helical" evidence="10">
    <location>
        <begin position="907"/>
        <end position="930"/>
    </location>
</feature>
<dbReference type="InterPro" id="IPR036907">
    <property type="entry name" value="5'-Nucleotdase_C_sf"/>
</dbReference>
<dbReference type="InterPro" id="IPR017978">
    <property type="entry name" value="GPCR_3_C"/>
</dbReference>
<comment type="caution">
    <text evidence="12">The sequence shown here is derived from an EMBL/GenBank/DDBJ whole genome shotgun (WGS) entry which is preliminary data.</text>
</comment>
<evidence type="ECO:0000256" key="8">
    <source>
        <dbReference type="ARBA" id="ARBA00023224"/>
    </source>
</evidence>
<evidence type="ECO:0000256" key="6">
    <source>
        <dbReference type="ARBA" id="ARBA00023170"/>
    </source>
</evidence>
<dbReference type="GO" id="GO:0038039">
    <property type="term" value="C:G protein-coupled receptor heterodimeric complex"/>
    <property type="evidence" value="ECO:0007669"/>
    <property type="project" value="TreeGrafter"/>
</dbReference>
<keyword evidence="3 10" id="KW-1133">Transmembrane helix</keyword>
<evidence type="ECO:0000256" key="1">
    <source>
        <dbReference type="ARBA" id="ARBA00004141"/>
    </source>
</evidence>
<evidence type="ECO:0000256" key="5">
    <source>
        <dbReference type="ARBA" id="ARBA00023136"/>
    </source>
</evidence>
<feature type="compositionally biased region" description="Low complexity" evidence="9">
    <location>
        <begin position="1"/>
        <end position="34"/>
    </location>
</feature>
<feature type="transmembrane region" description="Helical" evidence="10">
    <location>
        <begin position="1107"/>
        <end position="1128"/>
    </location>
</feature>
<feature type="region of interest" description="Disordered" evidence="9">
    <location>
        <begin position="1392"/>
        <end position="1457"/>
    </location>
</feature>
<name>A0A9N8E3F6_9STRA</name>
<dbReference type="InterPro" id="IPR002455">
    <property type="entry name" value="GPCR3_GABA-B"/>
</dbReference>
<reference evidence="12" key="1">
    <citation type="submission" date="2020-06" db="EMBL/GenBank/DDBJ databases">
        <authorList>
            <consortium name="Plant Systems Biology data submission"/>
        </authorList>
    </citation>
    <scope>NUCLEOTIDE SEQUENCE</scope>
    <source>
        <strain evidence="12">D6</strain>
    </source>
</reference>
<feature type="region of interest" description="Disordered" evidence="9">
    <location>
        <begin position="1545"/>
        <end position="1567"/>
    </location>
</feature>
<dbReference type="EMBL" id="CAICTM010000619">
    <property type="protein sequence ID" value="CAB9513891.1"/>
    <property type="molecule type" value="Genomic_DNA"/>
</dbReference>
<dbReference type="Gene3D" id="3.90.780.10">
    <property type="entry name" value="5'-Nucleotidase, C-terminal domain"/>
    <property type="match status" value="1"/>
</dbReference>
<feature type="transmembrane region" description="Helical" evidence="10">
    <location>
        <begin position="1134"/>
        <end position="1164"/>
    </location>
</feature>
<feature type="region of interest" description="Disordered" evidence="9">
    <location>
        <begin position="1"/>
        <end position="73"/>
    </location>
</feature>
<dbReference type="GO" id="GO:0004965">
    <property type="term" value="F:G protein-coupled GABA receptor activity"/>
    <property type="evidence" value="ECO:0007669"/>
    <property type="project" value="InterPro"/>
</dbReference>
<keyword evidence="13" id="KW-1185">Reference proteome</keyword>
<organism evidence="12 13">
    <name type="scientific">Seminavis robusta</name>
    <dbReference type="NCBI Taxonomy" id="568900"/>
    <lineage>
        <taxon>Eukaryota</taxon>
        <taxon>Sar</taxon>
        <taxon>Stramenopiles</taxon>
        <taxon>Ochrophyta</taxon>
        <taxon>Bacillariophyta</taxon>
        <taxon>Bacillariophyceae</taxon>
        <taxon>Bacillariophycidae</taxon>
        <taxon>Naviculales</taxon>
        <taxon>Naviculaceae</taxon>
        <taxon>Seminavis</taxon>
    </lineage>
</organism>
<evidence type="ECO:0000313" key="13">
    <source>
        <dbReference type="Proteomes" id="UP001153069"/>
    </source>
</evidence>
<evidence type="ECO:0000256" key="10">
    <source>
        <dbReference type="SAM" id="Phobius"/>
    </source>
</evidence>
<dbReference type="InterPro" id="IPR008334">
    <property type="entry name" value="5'-Nucleotdase_C"/>
</dbReference>
<keyword evidence="2 10" id="KW-0812">Transmembrane</keyword>
<evidence type="ECO:0000256" key="2">
    <source>
        <dbReference type="ARBA" id="ARBA00022692"/>
    </source>
</evidence>
<feature type="transmembrane region" description="Helical" evidence="10">
    <location>
        <begin position="942"/>
        <end position="962"/>
    </location>
</feature>
<proteinExistence type="predicted"/>
<feature type="transmembrane region" description="Helical" evidence="10">
    <location>
        <begin position="1021"/>
        <end position="1042"/>
    </location>
</feature>
<feature type="transmembrane region" description="Helical" evidence="10">
    <location>
        <begin position="1067"/>
        <end position="1087"/>
    </location>
</feature>
<evidence type="ECO:0000313" key="12">
    <source>
        <dbReference type="EMBL" id="CAB9513891.1"/>
    </source>
</evidence>
<evidence type="ECO:0000256" key="9">
    <source>
        <dbReference type="SAM" id="MobiDB-lite"/>
    </source>
</evidence>
<evidence type="ECO:0000256" key="4">
    <source>
        <dbReference type="ARBA" id="ARBA00023040"/>
    </source>
</evidence>
<dbReference type="SUPFAM" id="SSF55816">
    <property type="entry name" value="5'-nucleotidase (syn. UDP-sugar hydrolase), C-terminal domain"/>
    <property type="match status" value="1"/>
</dbReference>
<keyword evidence="5 10" id="KW-0472">Membrane</keyword>
<dbReference type="Proteomes" id="UP001153069">
    <property type="component" value="Unassembled WGS sequence"/>
</dbReference>
<gene>
    <name evidence="12" type="ORF">SEMRO_620_G176560.1</name>
</gene>
<dbReference type="PANTHER" id="PTHR10519:SF20">
    <property type="entry name" value="G-PROTEIN COUPLED RECEPTOR 156-RELATED"/>
    <property type="match status" value="1"/>
</dbReference>
<evidence type="ECO:0000256" key="3">
    <source>
        <dbReference type="ARBA" id="ARBA00022989"/>
    </source>
</evidence>
<feature type="domain" description="G-protein coupled receptors family 3 profile" evidence="11">
    <location>
        <begin position="952"/>
        <end position="1164"/>
    </location>
</feature>
<dbReference type="Pfam" id="PF02872">
    <property type="entry name" value="5_nucleotid_C"/>
    <property type="match status" value="1"/>
</dbReference>
<feature type="compositionally biased region" description="Low complexity" evidence="9">
    <location>
        <begin position="59"/>
        <end position="70"/>
    </location>
</feature>
<feature type="non-terminal residue" evidence="12">
    <location>
        <position position="1"/>
    </location>
</feature>
<dbReference type="GO" id="GO:0009166">
    <property type="term" value="P:nucleotide catabolic process"/>
    <property type="evidence" value="ECO:0007669"/>
    <property type="project" value="InterPro"/>
</dbReference>
<keyword evidence="8" id="KW-0807">Transducer</keyword>
<sequence length="1627" mass="178403">MSTTTATTKATATSSSSRRTSSHSTTASTTTTSSVREETDDSIPIYTHGDDAASERRTTSTTSSTTSTTTANTDSLTKQTTFVIIDKQEQEEDELLNNSEANPYWTSAAPLVSISTMRSVVNLVATEATLLSGNLDDCYEVDDDSCQAGVAAVGAFVRHWAKDQPTLVFPKFEKQSQFVQVHPLGWSVNRLILQGMLGWKLLMSTPSLLLQNQRDEFGSQRDLSYLQSRQFPLLLTNVVVPPSNSWALDYHEYIHFDHDTGMALLSIANSGEPLNHNQVASAWGALYTIADRNRELGCLTVTEDARQALFESYQDVYMNGDTSSSSSNSNDPQCWIPVVVFDDGQTGKFAAFIEGVMKHPHPPYLIIDVDKNAVDLYPTPMLVHVPIGNNHNSTRTEGGITNTTTTTIIRQPSKPVWIHSFGRKDDIYYQHQLVLDWTTLPPILLNVTLIQEDMEVVPPEYKDDTYANHIRFLRQQADSAIQNDPQVGYSTAFPVAREGEYRRCQGGECEVGNLFTDALRWKAHADVAFVTSGGLRGSGWPAGPVRVSNIWASLPFPNSICTGIMSGLSLFRMMDYSISISTFEGYDTNDGDRLLQISGMNIVYNTDIPRGTTRILSIDVWNRDVKEWLPIDRLGMYKFATDSYLCSAYDPYPDFLGANGNYTMEGEVPGTIGDALVQNAVGEFLGQLDGPYDGAIQGRLANNTESFEVLDLGQTKENCPVNNYWSERRGACFACPDSSYVEFSDASLEFEGQQSGDGGIIPSEDSKASSVYNATSNSTDPSIFEDVLRGRILLVNRELFNFSVVPKAIPSWLKFIEEGELSERYVVGGPTTALPSGSSLALDFVVGDKSIRSGTALGTVSFGILGRSVQGEEGIRSCDDYSRDATFDVFLKVTPPQELNELGGLRYIGIGMMIVTLLSAAFFGYCLFKYRETAILKTMQPIFLVTICCGVFTMAFTILPLSLDDMILSDKGADAACMATPWLLSMGLVVIFSALYSKLWRINQLFNVASFRRMKVTERDVLLPFAVLFSLNTALLIAWNIVDPLRSERLAVEGEEWKSYAACRSDGVGYVLMYTIGAVNVAALLMACYQAYQARNISVEFAESRSVGLAVGCWLQVLLVGFPALYLVDPDDIVASYFLQVGLIVVLAMSMMLIIFGPLVMMVFQYKRNPGSLNGGRARGSVFITGTSSHHETGSFYSGYNGSGRTGGSLRRSQPFAGMRNSKRHSFAGQDDKTLKEMVAIVASKELGISGSGNGSGNASASSLGDSFNASKPFEVPVHPVERFQDEESSNANLETDFSRKRVSDIIEESESVCSASIASSRHVLASRPLLEDLADSITSIKCPEQDVTPQMLLLDLVPRSTAQKMLDESESTVPFCGGDFLSDNLLGNDSDSSVPFQGSNHFLDDGSAVSGEPMDGSSRRSRGKGRVSDSEVPPLTKEEIPSNETSATDLSRSASSYSQHLLQSSCSERTQSQRGHVTVAVSYHNSDSSSKQEDVFERDAGKPVATKPVIATIENRTSKKEKEIPFSSRFVDYKNRLSSLRSEDGTLSTIDSPTRESRPADSITKMNDSLVQVQDESNGSGVDRRGSFQMMNDYIVESLRDVSDHESSAPDRLDHSGTRRQNDRKS</sequence>
<dbReference type="CDD" id="cd15047">
    <property type="entry name" value="7tmC_GABA-B-like"/>
    <property type="match status" value="1"/>
</dbReference>
<keyword evidence="6 12" id="KW-0675">Receptor</keyword>
<dbReference type="Pfam" id="PF00003">
    <property type="entry name" value="7tm_3"/>
    <property type="match status" value="1"/>
</dbReference>
<dbReference type="GO" id="GO:0016787">
    <property type="term" value="F:hydrolase activity"/>
    <property type="evidence" value="ECO:0007669"/>
    <property type="project" value="InterPro"/>
</dbReference>